<keyword evidence="1" id="KW-0547">Nucleotide-binding</keyword>
<reference evidence="3 4" key="1">
    <citation type="submission" date="2019-04" db="EMBL/GenBank/DDBJ databases">
        <title>Draft genome sequences for three unisolated Alnus-infective Frankia Sp+ strains, AgTrS, AiOr and AvVan, the first sequenced Frankia strains able to sporulate in-planta.</title>
        <authorList>
            <person name="Bethencourt L."/>
            <person name="Vautrin F."/>
            <person name="Taib N."/>
            <person name="Dubost A."/>
            <person name="Castro-Garcia L."/>
            <person name="Imbaud O."/>
            <person name="Abrouk D."/>
            <person name="Fournier P."/>
            <person name="Briolay J."/>
            <person name="Nguyen A."/>
            <person name="Normand P."/>
            <person name="Fernandez M.P."/>
            <person name="Brochier-Armanet C."/>
            <person name="Herrera-Belaroussi A."/>
        </authorList>
    </citation>
    <scope>NUCLEOTIDE SEQUENCE [LARGE SCALE GENOMIC DNA]</scope>
    <source>
        <strain evidence="3 4">AvVan</strain>
    </source>
</reference>
<proteinExistence type="predicted"/>
<keyword evidence="4" id="KW-1185">Reference proteome</keyword>
<name>A0A4S5BAD8_9ACTN</name>
<feature type="binding site" evidence="1">
    <location>
        <begin position="36"/>
        <end position="43"/>
    </location>
    <ligand>
        <name>ATP</name>
        <dbReference type="ChEBI" id="CHEBI:30616"/>
    </ligand>
</feature>
<protein>
    <recommendedName>
        <fullName evidence="2">FtsK domain-containing protein</fullName>
    </recommendedName>
</protein>
<feature type="non-terminal residue" evidence="3">
    <location>
        <position position="226"/>
    </location>
</feature>
<dbReference type="Gene3D" id="3.40.50.300">
    <property type="entry name" value="P-loop containing nucleotide triphosphate hydrolases"/>
    <property type="match status" value="1"/>
</dbReference>
<sequence>MRSTERPGAARYRATAARCPFLPYLGGSPTNGVLVGGPGSGKSTALLGIAEALTAWEDVAVSDIDLGSSGAGLDPMGDAIQRCATGKAAAEILLRDALSIAKARPRLFKKLGMGRNWQPSPSHPALVLLIDEYPALVAAGLFPLVSEIIRTGRKSAVTVLMAAQGASKDFLGAADPASVPLRIALPCQGQDVTRLMGTGAIAEGWVAHRLQPAEGDNPRDASVCYI</sequence>
<evidence type="ECO:0000259" key="2">
    <source>
        <dbReference type="PROSITE" id="PS50901"/>
    </source>
</evidence>
<dbReference type="InterPro" id="IPR027417">
    <property type="entry name" value="P-loop_NTPase"/>
</dbReference>
<dbReference type="InterPro" id="IPR003593">
    <property type="entry name" value="AAA+_ATPase"/>
</dbReference>
<accession>A0A4S5BAD8</accession>
<comment type="caution">
    <text evidence="3">The sequence shown here is derived from an EMBL/GenBank/DDBJ whole genome shotgun (WGS) entry which is preliminary data.</text>
</comment>
<dbReference type="SUPFAM" id="SSF52540">
    <property type="entry name" value="P-loop containing nucleoside triphosphate hydrolases"/>
    <property type="match status" value="1"/>
</dbReference>
<dbReference type="SMART" id="SM00382">
    <property type="entry name" value="AAA"/>
    <property type="match status" value="1"/>
</dbReference>
<evidence type="ECO:0000313" key="3">
    <source>
        <dbReference type="EMBL" id="THJ27171.1"/>
    </source>
</evidence>
<organism evidence="3 4">
    <name type="scientific">Candidatus Frankia alpina</name>
    <dbReference type="NCBI Taxonomy" id="2699483"/>
    <lineage>
        <taxon>Bacteria</taxon>
        <taxon>Bacillati</taxon>
        <taxon>Actinomycetota</taxon>
        <taxon>Actinomycetes</taxon>
        <taxon>Frankiales</taxon>
        <taxon>Frankiaceae</taxon>
        <taxon>Frankia</taxon>
    </lineage>
</organism>
<dbReference type="GO" id="GO:0003677">
    <property type="term" value="F:DNA binding"/>
    <property type="evidence" value="ECO:0007669"/>
    <property type="project" value="InterPro"/>
</dbReference>
<dbReference type="EMBL" id="SSXH01001056">
    <property type="protein sequence ID" value="THJ27171.1"/>
    <property type="molecule type" value="Genomic_DNA"/>
</dbReference>
<dbReference type="InterPro" id="IPR002543">
    <property type="entry name" value="FtsK_dom"/>
</dbReference>
<dbReference type="GO" id="GO:0005524">
    <property type="term" value="F:ATP binding"/>
    <property type="evidence" value="ECO:0007669"/>
    <property type="project" value="UniProtKB-UniRule"/>
</dbReference>
<evidence type="ECO:0000256" key="1">
    <source>
        <dbReference type="PROSITE-ProRule" id="PRU00289"/>
    </source>
</evidence>
<dbReference type="PROSITE" id="PS50901">
    <property type="entry name" value="FTSK"/>
    <property type="match status" value="1"/>
</dbReference>
<keyword evidence="1" id="KW-0067">ATP-binding</keyword>
<feature type="domain" description="FtsK" evidence="2">
    <location>
        <begin position="18"/>
        <end position="194"/>
    </location>
</feature>
<dbReference type="AlphaFoldDB" id="A0A4S5BAD8"/>
<dbReference type="Proteomes" id="UP000305282">
    <property type="component" value="Unassembled WGS sequence"/>
</dbReference>
<evidence type="ECO:0000313" key="4">
    <source>
        <dbReference type="Proteomes" id="UP000305282"/>
    </source>
</evidence>
<gene>
    <name evidence="3" type="ORF">E7Y31_23035</name>
</gene>